<feature type="domain" description="J" evidence="2">
    <location>
        <begin position="5"/>
        <end position="66"/>
    </location>
</feature>
<accession>A0A1V0SG78</accession>
<evidence type="ECO:0000259" key="2">
    <source>
        <dbReference type="PROSITE" id="PS50076"/>
    </source>
</evidence>
<reference evidence="3" key="1">
    <citation type="journal article" date="2017" name="Science">
        <title>Giant viruses with an expanded complement of translation system components.</title>
        <authorList>
            <person name="Schulz F."/>
            <person name="Yutin N."/>
            <person name="Ivanova N.N."/>
            <person name="Ortega D.R."/>
            <person name="Lee T.K."/>
            <person name="Vierheilig J."/>
            <person name="Daims H."/>
            <person name="Horn M."/>
            <person name="Wagner M."/>
            <person name="Jensen G.J."/>
            <person name="Kyrpides N.C."/>
            <person name="Koonin E.V."/>
            <person name="Woyke T."/>
        </authorList>
    </citation>
    <scope>NUCLEOTIDE SEQUENCE</scope>
    <source>
        <strain evidence="3">HKV1</strain>
    </source>
</reference>
<dbReference type="PANTHER" id="PTHR44360:SF1">
    <property type="entry name" value="DNAJ HOMOLOG SUBFAMILY B MEMBER 9"/>
    <property type="match status" value="1"/>
</dbReference>
<dbReference type="CDD" id="cd06257">
    <property type="entry name" value="DnaJ"/>
    <property type="match status" value="1"/>
</dbReference>
<dbReference type="PROSITE" id="PS50076">
    <property type="entry name" value="DNAJ_2"/>
    <property type="match status" value="1"/>
</dbReference>
<evidence type="ECO:0000313" key="3">
    <source>
        <dbReference type="EMBL" id="ARF10628.1"/>
    </source>
</evidence>
<dbReference type="SMART" id="SM00271">
    <property type="entry name" value="DnaJ"/>
    <property type="match status" value="1"/>
</dbReference>
<dbReference type="PANTHER" id="PTHR44360">
    <property type="entry name" value="DNAJ HOMOLOG SUBFAMILY B MEMBER 9"/>
    <property type="match status" value="1"/>
</dbReference>
<dbReference type="GO" id="GO:0051787">
    <property type="term" value="F:misfolded protein binding"/>
    <property type="evidence" value="ECO:0007669"/>
    <property type="project" value="TreeGrafter"/>
</dbReference>
<dbReference type="InterPro" id="IPR036869">
    <property type="entry name" value="J_dom_sf"/>
</dbReference>
<name>A0A1V0SG78_9VIRU</name>
<dbReference type="EMBL" id="KY684104">
    <property type="protein sequence ID" value="ARF10628.1"/>
    <property type="molecule type" value="Genomic_DNA"/>
</dbReference>
<evidence type="ECO:0000256" key="1">
    <source>
        <dbReference type="ARBA" id="ARBA00023186"/>
    </source>
</evidence>
<dbReference type="Gene3D" id="1.10.287.110">
    <property type="entry name" value="DnaJ domain"/>
    <property type="match status" value="1"/>
</dbReference>
<dbReference type="InterPro" id="IPR051948">
    <property type="entry name" value="Hsp70_co-chaperone_J-domain"/>
</dbReference>
<dbReference type="PRINTS" id="PR00625">
    <property type="entry name" value="JDOMAIN"/>
</dbReference>
<sequence>MEILDYYKILGIERNASIDDINKAYRLLCKIHHPDKGGDAKIFEEINEAYLVLKNKNNKIKYDNSLNLQQSDKSLKDEFKAYIITQKTDNSFNYEMNFKNELDEVIKEDETENLLDDLRLLREQDDMENILADTLVKTCKAIDKVGSKLDTHQKYLGASIYDPNILDKEENIKFVNQFEIEDINCNSNKYSSNTLENLLKEREMELENNKVFNQVIEDSIFNF</sequence>
<dbReference type="InterPro" id="IPR001623">
    <property type="entry name" value="DnaJ_domain"/>
</dbReference>
<organism evidence="3">
    <name type="scientific">Hokovirus HKV1</name>
    <dbReference type="NCBI Taxonomy" id="1977638"/>
    <lineage>
        <taxon>Viruses</taxon>
        <taxon>Varidnaviria</taxon>
        <taxon>Bamfordvirae</taxon>
        <taxon>Nucleocytoviricota</taxon>
        <taxon>Megaviricetes</taxon>
        <taxon>Imitervirales</taxon>
        <taxon>Mimiviridae</taxon>
        <taxon>Klosneuvirinae</taxon>
        <taxon>Hokovirus</taxon>
    </lineage>
</organism>
<keyword evidence="1" id="KW-0143">Chaperone</keyword>
<proteinExistence type="predicted"/>
<dbReference type="SUPFAM" id="SSF46565">
    <property type="entry name" value="Chaperone J-domain"/>
    <property type="match status" value="1"/>
</dbReference>
<protein>
    <submittedName>
        <fullName evidence="3">DnaJ domain protein</fullName>
    </submittedName>
</protein>
<dbReference type="GO" id="GO:0051087">
    <property type="term" value="F:protein-folding chaperone binding"/>
    <property type="evidence" value="ECO:0007669"/>
    <property type="project" value="TreeGrafter"/>
</dbReference>
<dbReference type="GO" id="GO:0036503">
    <property type="term" value="P:ERAD pathway"/>
    <property type="evidence" value="ECO:0007669"/>
    <property type="project" value="TreeGrafter"/>
</dbReference>
<gene>
    <name evidence="3" type="ORF">Hokovirus_2_155</name>
</gene>
<dbReference type="Pfam" id="PF00226">
    <property type="entry name" value="DnaJ"/>
    <property type="match status" value="1"/>
</dbReference>